<sequence>MDQKSVDPKSFFQINIPTKSARRRSSNSNSTVPTSLQYNKHDLQNIKKELKTNSNSAADRKVQLERLMQLLSTLPNVGPNNSATGGGFNGSIIHGGVVGKLGGST</sequence>
<accession>A0ACA9SIF1</accession>
<organism evidence="1 2">
    <name type="scientific">Racocetra persica</name>
    <dbReference type="NCBI Taxonomy" id="160502"/>
    <lineage>
        <taxon>Eukaryota</taxon>
        <taxon>Fungi</taxon>
        <taxon>Fungi incertae sedis</taxon>
        <taxon>Mucoromycota</taxon>
        <taxon>Glomeromycotina</taxon>
        <taxon>Glomeromycetes</taxon>
        <taxon>Diversisporales</taxon>
        <taxon>Gigasporaceae</taxon>
        <taxon>Racocetra</taxon>
    </lineage>
</organism>
<proteinExistence type="predicted"/>
<feature type="non-terminal residue" evidence="1">
    <location>
        <position position="1"/>
    </location>
</feature>
<evidence type="ECO:0000313" key="1">
    <source>
        <dbReference type="EMBL" id="CAG8839898.1"/>
    </source>
</evidence>
<gene>
    <name evidence="1" type="ORF">RPERSI_LOCUS31223</name>
</gene>
<dbReference type="Proteomes" id="UP000789920">
    <property type="component" value="Unassembled WGS sequence"/>
</dbReference>
<evidence type="ECO:0000313" key="2">
    <source>
        <dbReference type="Proteomes" id="UP000789920"/>
    </source>
</evidence>
<reference evidence="1" key="1">
    <citation type="submission" date="2021-06" db="EMBL/GenBank/DDBJ databases">
        <authorList>
            <person name="Kallberg Y."/>
            <person name="Tangrot J."/>
            <person name="Rosling A."/>
        </authorList>
    </citation>
    <scope>NUCLEOTIDE SEQUENCE</scope>
    <source>
        <strain evidence="1">MA461A</strain>
    </source>
</reference>
<comment type="caution">
    <text evidence="1">The sequence shown here is derived from an EMBL/GenBank/DDBJ whole genome shotgun (WGS) entry which is preliminary data.</text>
</comment>
<feature type="non-terminal residue" evidence="1">
    <location>
        <position position="105"/>
    </location>
</feature>
<dbReference type="EMBL" id="CAJVQC010125099">
    <property type="protein sequence ID" value="CAG8839898.1"/>
    <property type="molecule type" value="Genomic_DNA"/>
</dbReference>
<protein>
    <submittedName>
        <fullName evidence="1">30872_t:CDS:1</fullName>
    </submittedName>
</protein>
<name>A0ACA9SIF1_9GLOM</name>
<keyword evidence="2" id="KW-1185">Reference proteome</keyword>